<reference evidence="1" key="1">
    <citation type="submission" date="2015-12" db="EMBL/GenBank/DDBJ databases">
        <title>Gene expression during late stages of embryo sac development: a critical building block for successful pollen-pistil interactions.</title>
        <authorList>
            <person name="Liu Y."/>
            <person name="Joly V."/>
            <person name="Sabar M."/>
            <person name="Matton D.P."/>
        </authorList>
    </citation>
    <scope>NUCLEOTIDE SEQUENCE</scope>
</reference>
<dbReference type="AlphaFoldDB" id="A0A0V0H8N3"/>
<accession>A0A0V0H8N3</accession>
<proteinExistence type="predicted"/>
<organism evidence="1">
    <name type="scientific">Solanum chacoense</name>
    <name type="common">Chaco potato</name>
    <dbReference type="NCBI Taxonomy" id="4108"/>
    <lineage>
        <taxon>Eukaryota</taxon>
        <taxon>Viridiplantae</taxon>
        <taxon>Streptophyta</taxon>
        <taxon>Embryophyta</taxon>
        <taxon>Tracheophyta</taxon>
        <taxon>Spermatophyta</taxon>
        <taxon>Magnoliopsida</taxon>
        <taxon>eudicotyledons</taxon>
        <taxon>Gunneridae</taxon>
        <taxon>Pentapetalae</taxon>
        <taxon>asterids</taxon>
        <taxon>lamiids</taxon>
        <taxon>Solanales</taxon>
        <taxon>Solanaceae</taxon>
        <taxon>Solanoideae</taxon>
        <taxon>Solaneae</taxon>
        <taxon>Solanum</taxon>
    </lineage>
</organism>
<dbReference type="EMBL" id="GEDG01023398">
    <property type="protein sequence ID" value="JAP16770.1"/>
    <property type="molecule type" value="Transcribed_RNA"/>
</dbReference>
<protein>
    <submittedName>
        <fullName evidence="1">Putative ovule protein</fullName>
    </submittedName>
</protein>
<evidence type="ECO:0000313" key="1">
    <source>
        <dbReference type="EMBL" id="JAP16770.1"/>
    </source>
</evidence>
<sequence>MENLMFRIALQHKCIHLLISFLQFSNPRSQSTYIILCSASFTRKMQYKKKSTSTGIFLKKRQQE</sequence>
<name>A0A0V0H8N3_SOLCH</name>